<dbReference type="Proteomes" id="UP000252884">
    <property type="component" value="Unassembled WGS sequence"/>
</dbReference>
<keyword evidence="3" id="KW-1185">Reference proteome</keyword>
<dbReference type="AlphaFoldDB" id="A0A368XF29"/>
<proteinExistence type="predicted"/>
<feature type="region of interest" description="Disordered" evidence="1">
    <location>
        <begin position="51"/>
        <end position="94"/>
    </location>
</feature>
<sequence length="216" mass="22438">MSRWLLASSLALAGCVNMSGLDGETRYACAAPTGVACDSVSGTYANAVHGNLPSQRPATAGAERNPTNASTAPSLIDNAGGAGTAPLPAAPSALTEPMSGQAAIVLRAPASVLRLWTKPWEDADGDLWDQGYVYVQVDNGRWQLDHVRQRILDSYTALKPPPAGKADPAESRAEPDSTSSPSLEAPARMSSQSPQSPFGGFPAFNQPPTANGLRKP</sequence>
<protein>
    <submittedName>
        <fullName evidence="2">Conjugal transfer pilus assembly protein TraV</fullName>
    </submittedName>
</protein>
<dbReference type="EMBL" id="QPJK01000013">
    <property type="protein sequence ID" value="RCW65097.1"/>
    <property type="molecule type" value="Genomic_DNA"/>
</dbReference>
<dbReference type="InterPro" id="IPR014118">
    <property type="entry name" value="T4SS_TraV"/>
</dbReference>
<gene>
    <name evidence="2" type="ORF">DES41_11321</name>
</gene>
<evidence type="ECO:0000313" key="3">
    <source>
        <dbReference type="Proteomes" id="UP000252884"/>
    </source>
</evidence>
<name>A0A368XF29_9BURK</name>
<dbReference type="Pfam" id="PF09676">
    <property type="entry name" value="TraV"/>
    <property type="match status" value="1"/>
</dbReference>
<feature type="region of interest" description="Disordered" evidence="1">
    <location>
        <begin position="157"/>
        <end position="216"/>
    </location>
</feature>
<evidence type="ECO:0000313" key="2">
    <source>
        <dbReference type="EMBL" id="RCW65097.1"/>
    </source>
</evidence>
<evidence type="ECO:0000256" key="1">
    <source>
        <dbReference type="SAM" id="MobiDB-lite"/>
    </source>
</evidence>
<accession>A0A368XF29</accession>
<dbReference type="PROSITE" id="PS51257">
    <property type="entry name" value="PROKAR_LIPOPROTEIN"/>
    <property type="match status" value="1"/>
</dbReference>
<reference evidence="2 3" key="1">
    <citation type="submission" date="2018-07" db="EMBL/GenBank/DDBJ databases">
        <title>Genomic Encyclopedia of Type Strains, Phase IV (KMG-IV): sequencing the most valuable type-strain genomes for metagenomic binning, comparative biology and taxonomic classification.</title>
        <authorList>
            <person name="Goeker M."/>
        </authorList>
    </citation>
    <scope>NUCLEOTIDE SEQUENCE [LARGE SCALE GENOMIC DNA]</scope>
    <source>
        <strain evidence="2 3">DSM 21634</strain>
    </source>
</reference>
<feature type="compositionally biased region" description="Low complexity" evidence="1">
    <location>
        <begin position="84"/>
        <end position="94"/>
    </location>
</feature>
<organism evidence="2 3">
    <name type="scientific">Pseudorhodoferax soli</name>
    <dbReference type="NCBI Taxonomy" id="545864"/>
    <lineage>
        <taxon>Bacteria</taxon>
        <taxon>Pseudomonadati</taxon>
        <taxon>Pseudomonadota</taxon>
        <taxon>Betaproteobacteria</taxon>
        <taxon>Burkholderiales</taxon>
        <taxon>Comamonadaceae</taxon>
    </lineage>
</organism>
<comment type="caution">
    <text evidence="2">The sequence shown here is derived from an EMBL/GenBank/DDBJ whole genome shotgun (WGS) entry which is preliminary data.</text>
</comment>
<dbReference type="OrthoDB" id="5298305at2"/>